<dbReference type="GO" id="GO:0010468">
    <property type="term" value="P:regulation of gene expression"/>
    <property type="evidence" value="ECO:0007669"/>
    <property type="project" value="UniProtKB-ARBA"/>
</dbReference>
<dbReference type="PROSITE" id="PS01136">
    <property type="entry name" value="UPF0034"/>
    <property type="match status" value="1"/>
</dbReference>
<evidence type="ECO:0000256" key="4">
    <source>
        <dbReference type="ARBA" id="ARBA00022694"/>
    </source>
</evidence>
<feature type="domain" description="DUS-like FMN-binding" evidence="7">
    <location>
        <begin position="68"/>
        <end position="307"/>
    </location>
</feature>
<dbReference type="CDD" id="cd02801">
    <property type="entry name" value="DUS_like_FMN"/>
    <property type="match status" value="1"/>
</dbReference>
<evidence type="ECO:0000256" key="1">
    <source>
        <dbReference type="ARBA" id="ARBA00001917"/>
    </source>
</evidence>
<dbReference type="AlphaFoldDB" id="A0A1B0ABY1"/>
<protein>
    <recommendedName>
        <fullName evidence="10">DRBM domain-containing protein</fullName>
    </recommendedName>
</protein>
<evidence type="ECO:0008006" key="10">
    <source>
        <dbReference type="Google" id="ProtNLM"/>
    </source>
</evidence>
<dbReference type="Gene3D" id="3.30.160.20">
    <property type="match status" value="1"/>
</dbReference>
<dbReference type="EnsemblMetazoa" id="GPAI040650-RA">
    <property type="protein sequence ID" value="GPAI040650-PA"/>
    <property type="gene ID" value="GPAI040650"/>
</dbReference>
<comment type="cofactor">
    <cofactor evidence="1">
        <name>FMN</name>
        <dbReference type="ChEBI" id="CHEBI:58210"/>
    </cofactor>
</comment>
<dbReference type="GO" id="GO:0000049">
    <property type="term" value="F:tRNA binding"/>
    <property type="evidence" value="ECO:0007669"/>
    <property type="project" value="InterPro"/>
</dbReference>
<keyword evidence="3" id="KW-0288">FMN</keyword>
<accession>A0A1B0ABY1</accession>
<evidence type="ECO:0000256" key="3">
    <source>
        <dbReference type="ARBA" id="ARBA00022643"/>
    </source>
</evidence>
<keyword evidence="2" id="KW-0285">Flavoprotein</keyword>
<dbReference type="GO" id="GO:0005737">
    <property type="term" value="C:cytoplasm"/>
    <property type="evidence" value="ECO:0007669"/>
    <property type="project" value="TreeGrafter"/>
</dbReference>
<dbReference type="SUPFAM" id="SSF51395">
    <property type="entry name" value="FMN-linked oxidoreductases"/>
    <property type="match status" value="1"/>
</dbReference>
<dbReference type="GO" id="GO:0017150">
    <property type="term" value="F:tRNA dihydrouridine synthase activity"/>
    <property type="evidence" value="ECO:0007669"/>
    <property type="project" value="InterPro"/>
</dbReference>
<evidence type="ECO:0000259" key="7">
    <source>
        <dbReference type="Pfam" id="PF01207"/>
    </source>
</evidence>
<evidence type="ECO:0000313" key="9">
    <source>
        <dbReference type="Proteomes" id="UP000092445"/>
    </source>
</evidence>
<dbReference type="PANTHER" id="PTHR45936:SF1">
    <property type="entry name" value="TRNA-DIHYDROURIDINE(20) SYNTHASE [NAD(P)+]-LIKE"/>
    <property type="match status" value="1"/>
</dbReference>
<dbReference type="Pfam" id="PF00035">
    <property type="entry name" value="dsrm"/>
    <property type="match status" value="1"/>
</dbReference>
<dbReference type="CDD" id="cd19871">
    <property type="entry name" value="DSRM_DUS2L"/>
    <property type="match status" value="1"/>
</dbReference>
<dbReference type="InterPro" id="IPR044463">
    <property type="entry name" value="DUS2_DSRM"/>
</dbReference>
<dbReference type="VEuPathDB" id="VectorBase:GPAI040650"/>
<sequence>MLRYAPRTATDCVTTYFLKGAVWWHRGRDFSVTISAYIYSNTACIAAKSYGKMVVDKSPKLDYCNKVILAPMVRVGTLPTRLLALEMGADIVYSEELIDLKLVKCKRVINELLSTVDYIDPTDGTIAFRTCDLEKPFVVLQMGTSDATRALAVGQLVQNDISGLDINMGCPKEFSIKGGMGAALMAQPDKATHILKTLVDNLKIPVTCKIRILPNLQDTVELVKKLASTGISALAIHARTRDERPQHNPHPDFIREIVKHVSIPIIANGGSRDIQTYADILKFRLDCNASSVMVARAAQLNVSIFRKEGLLPMDEVIFRYLKLSVDYDNSPHNTKYGIQSILRDLQMTPRGKKFLQCQTMQQMCEIWDLGDYCRNKELEIFRRGKVGRRKVMPDQVIDSDVVDGETVTKKPKTENKTETSVIEDIIEENISFLRCNYSSDVRLFPKSVLYTYANKHNKLPACYETEGQNKLFRSMCKFDGKLYRSTFWQKNKRQAEQAAALVCLKHIGLVAEEELIKNGSILR</sequence>
<dbReference type="Pfam" id="PF01207">
    <property type="entry name" value="Dus"/>
    <property type="match status" value="1"/>
</dbReference>
<dbReference type="InterPro" id="IPR013785">
    <property type="entry name" value="Aldolase_TIM"/>
</dbReference>
<dbReference type="Proteomes" id="UP000092445">
    <property type="component" value="Unassembled WGS sequence"/>
</dbReference>
<keyword evidence="9" id="KW-1185">Reference proteome</keyword>
<evidence type="ECO:0000259" key="6">
    <source>
        <dbReference type="Pfam" id="PF00035"/>
    </source>
</evidence>
<name>A0A1B0ABY1_GLOPL</name>
<dbReference type="PANTHER" id="PTHR45936">
    <property type="entry name" value="TRNA-DIHYDROURIDINE(20) SYNTHASE [NAD(P)+]-LIKE"/>
    <property type="match status" value="1"/>
</dbReference>
<reference evidence="8" key="2">
    <citation type="submission" date="2020-05" db="UniProtKB">
        <authorList>
            <consortium name="EnsemblMetazoa"/>
        </authorList>
    </citation>
    <scope>IDENTIFICATION</scope>
    <source>
        <strain evidence="8">IAEA</strain>
    </source>
</reference>
<evidence type="ECO:0000256" key="2">
    <source>
        <dbReference type="ARBA" id="ARBA00022630"/>
    </source>
</evidence>
<dbReference type="InterPro" id="IPR035587">
    <property type="entry name" value="DUS-like_FMN-bd"/>
</dbReference>
<dbReference type="GO" id="GO:0050660">
    <property type="term" value="F:flavin adenine dinucleotide binding"/>
    <property type="evidence" value="ECO:0007669"/>
    <property type="project" value="InterPro"/>
</dbReference>
<organism evidence="8 9">
    <name type="scientific">Glossina pallidipes</name>
    <name type="common">Tsetse fly</name>
    <dbReference type="NCBI Taxonomy" id="7398"/>
    <lineage>
        <taxon>Eukaryota</taxon>
        <taxon>Metazoa</taxon>
        <taxon>Ecdysozoa</taxon>
        <taxon>Arthropoda</taxon>
        <taxon>Hexapoda</taxon>
        <taxon>Insecta</taxon>
        <taxon>Pterygota</taxon>
        <taxon>Neoptera</taxon>
        <taxon>Endopterygota</taxon>
        <taxon>Diptera</taxon>
        <taxon>Brachycera</taxon>
        <taxon>Muscomorpha</taxon>
        <taxon>Hippoboscoidea</taxon>
        <taxon>Glossinidae</taxon>
        <taxon>Glossina</taxon>
    </lineage>
</organism>
<dbReference type="Gene3D" id="3.20.20.70">
    <property type="entry name" value="Aldolase class I"/>
    <property type="match status" value="1"/>
</dbReference>
<dbReference type="InterPro" id="IPR018517">
    <property type="entry name" value="tRNA_hU_synthase_CS"/>
</dbReference>
<proteinExistence type="predicted"/>
<keyword evidence="5" id="KW-0560">Oxidoreductase</keyword>
<feature type="domain" description="DRBM" evidence="6">
    <location>
        <begin position="445"/>
        <end position="506"/>
    </location>
</feature>
<evidence type="ECO:0000256" key="5">
    <source>
        <dbReference type="ARBA" id="ARBA00023002"/>
    </source>
</evidence>
<dbReference type="InterPro" id="IPR052582">
    <property type="entry name" value="tRNA-DUS-like"/>
</dbReference>
<dbReference type="InterPro" id="IPR014720">
    <property type="entry name" value="dsRBD_dom"/>
</dbReference>
<dbReference type="SUPFAM" id="SSF54768">
    <property type="entry name" value="dsRNA-binding domain-like"/>
    <property type="match status" value="1"/>
</dbReference>
<dbReference type="STRING" id="7398.A0A1B0ABY1"/>
<keyword evidence="4" id="KW-0819">tRNA processing</keyword>
<reference evidence="9" key="1">
    <citation type="submission" date="2014-03" db="EMBL/GenBank/DDBJ databases">
        <authorList>
            <person name="Aksoy S."/>
            <person name="Warren W."/>
            <person name="Wilson R.K."/>
        </authorList>
    </citation>
    <scope>NUCLEOTIDE SEQUENCE [LARGE SCALE GENOMIC DNA]</scope>
    <source>
        <strain evidence="9">IAEA</strain>
    </source>
</reference>
<evidence type="ECO:0000313" key="8">
    <source>
        <dbReference type="EnsemblMetazoa" id="GPAI040650-PA"/>
    </source>
</evidence>